<dbReference type="PANTHER" id="PTHR30146">
    <property type="entry name" value="LACI-RELATED TRANSCRIPTIONAL REPRESSOR"/>
    <property type="match status" value="1"/>
</dbReference>
<keyword evidence="3" id="KW-0238">DNA-binding</keyword>
<accession>A0A177HSR2</accession>
<dbReference type="EMBL" id="LOHS01000076">
    <property type="protein sequence ID" value="OAH13507.1"/>
    <property type="molecule type" value="Genomic_DNA"/>
</dbReference>
<evidence type="ECO:0000256" key="1">
    <source>
        <dbReference type="ARBA" id="ARBA00022491"/>
    </source>
</evidence>
<dbReference type="SUPFAM" id="SSF53822">
    <property type="entry name" value="Periplasmic binding protein-like I"/>
    <property type="match status" value="1"/>
</dbReference>
<dbReference type="Pfam" id="PF00356">
    <property type="entry name" value="LacI"/>
    <property type="match status" value="1"/>
</dbReference>
<dbReference type="PATRIC" id="fig|1716141.3.peg.3348"/>
<dbReference type="PANTHER" id="PTHR30146:SF148">
    <property type="entry name" value="HTH-TYPE TRANSCRIPTIONAL REPRESSOR PURR-RELATED"/>
    <property type="match status" value="1"/>
</dbReference>
<evidence type="ECO:0000256" key="2">
    <source>
        <dbReference type="ARBA" id="ARBA00023015"/>
    </source>
</evidence>
<organism evidence="6 7">
    <name type="scientific">Streptomyces jeddahensis</name>
    <dbReference type="NCBI Taxonomy" id="1716141"/>
    <lineage>
        <taxon>Bacteria</taxon>
        <taxon>Bacillati</taxon>
        <taxon>Actinomycetota</taxon>
        <taxon>Actinomycetes</taxon>
        <taxon>Kitasatosporales</taxon>
        <taxon>Streptomycetaceae</taxon>
        <taxon>Streptomyces</taxon>
    </lineage>
</organism>
<dbReference type="AlphaFoldDB" id="A0A177HSR2"/>
<dbReference type="CDD" id="cd01392">
    <property type="entry name" value="HTH_LacI"/>
    <property type="match status" value="1"/>
</dbReference>
<dbReference type="InterPro" id="IPR010982">
    <property type="entry name" value="Lambda_DNA-bd_dom_sf"/>
</dbReference>
<feature type="domain" description="HTH lacI-type" evidence="5">
    <location>
        <begin position="5"/>
        <end position="61"/>
    </location>
</feature>
<dbReference type="Proteomes" id="UP000077381">
    <property type="component" value="Unassembled WGS sequence"/>
</dbReference>
<evidence type="ECO:0000313" key="7">
    <source>
        <dbReference type="Proteomes" id="UP000077381"/>
    </source>
</evidence>
<dbReference type="Pfam" id="PF13377">
    <property type="entry name" value="Peripla_BP_3"/>
    <property type="match status" value="1"/>
</dbReference>
<reference evidence="6 7" key="1">
    <citation type="submission" date="2015-12" db="EMBL/GenBank/DDBJ databases">
        <title>Genome sequence of Streptomyces sp. G25.</title>
        <authorList>
            <person name="Poehlein A."/>
            <person name="Roettig A."/>
            <person name="Hiessl S."/>
            <person name="Hauschild P."/>
            <person name="Schauer J."/>
            <person name="Madkour M.H."/>
            <person name="Al-Ansari A.M."/>
            <person name="Almakishah N.H."/>
            <person name="Steinbuechel A."/>
            <person name="Daniel R."/>
        </authorList>
    </citation>
    <scope>NUCLEOTIDE SEQUENCE [LARGE SCALE GENOMIC DNA]</scope>
    <source>
        <strain evidence="7">G25(2015)</strain>
    </source>
</reference>
<dbReference type="InterPro" id="IPR000843">
    <property type="entry name" value="HTH_LacI"/>
</dbReference>
<dbReference type="STRING" id="1716141.STSP_31850"/>
<protein>
    <submittedName>
        <fullName evidence="6">HTH-type transcriptional repressor PurR</fullName>
    </submittedName>
</protein>
<dbReference type="GO" id="GO:0003700">
    <property type="term" value="F:DNA-binding transcription factor activity"/>
    <property type="evidence" value="ECO:0007669"/>
    <property type="project" value="TreeGrafter"/>
</dbReference>
<dbReference type="SUPFAM" id="SSF47413">
    <property type="entry name" value="lambda repressor-like DNA-binding domains"/>
    <property type="match status" value="1"/>
</dbReference>
<evidence type="ECO:0000313" key="6">
    <source>
        <dbReference type="EMBL" id="OAH13507.1"/>
    </source>
</evidence>
<dbReference type="Gene3D" id="3.40.50.2300">
    <property type="match status" value="2"/>
</dbReference>
<evidence type="ECO:0000256" key="3">
    <source>
        <dbReference type="ARBA" id="ARBA00023125"/>
    </source>
</evidence>
<dbReference type="InterPro" id="IPR046335">
    <property type="entry name" value="LacI/GalR-like_sensor"/>
</dbReference>
<gene>
    <name evidence="6" type="primary">purR_2</name>
    <name evidence="6" type="ORF">STSP_31850</name>
</gene>
<dbReference type="InterPro" id="IPR028082">
    <property type="entry name" value="Peripla_BP_I"/>
</dbReference>
<keyword evidence="1" id="KW-0678">Repressor</keyword>
<keyword evidence="7" id="KW-1185">Reference proteome</keyword>
<keyword evidence="2" id="KW-0805">Transcription regulation</keyword>
<keyword evidence="4" id="KW-0804">Transcription</keyword>
<dbReference type="CDD" id="cd06288">
    <property type="entry name" value="PBP1_sucrose_transcription_regulator"/>
    <property type="match status" value="1"/>
</dbReference>
<evidence type="ECO:0000259" key="5">
    <source>
        <dbReference type="PROSITE" id="PS50932"/>
    </source>
</evidence>
<dbReference type="Gene3D" id="1.10.260.40">
    <property type="entry name" value="lambda repressor-like DNA-binding domains"/>
    <property type="match status" value="1"/>
</dbReference>
<proteinExistence type="predicted"/>
<dbReference type="PROSITE" id="PS50932">
    <property type="entry name" value="HTH_LACI_2"/>
    <property type="match status" value="1"/>
</dbReference>
<comment type="caution">
    <text evidence="6">The sequence shown here is derived from an EMBL/GenBank/DDBJ whole genome shotgun (WGS) entry which is preliminary data.</text>
</comment>
<name>A0A177HSR2_9ACTN</name>
<dbReference type="GO" id="GO:0000976">
    <property type="term" value="F:transcription cis-regulatory region binding"/>
    <property type="evidence" value="ECO:0007669"/>
    <property type="project" value="TreeGrafter"/>
</dbReference>
<sequence>MARRIGIKDVAAAAGVSKATVSHVLNRVEGKRISQETQQRIWRVAEELGYTPNSLAQALATQRSQTIGFVSDEIATTPHAGRMILGAQEAAAAAGLVLLLVNTSGDAELERTSIEMLLQRQVDGVLYAAMYHRIVVLPEALRSTPTVLLDARCDDMAVPFVVPDEVQGGYTAVRELIAHGHRRIGVTVQTRDLPAREGRLEGYRRALAEAGIAYDPSLVAAETAVPFDTVGGDVDSGYRAARRLLTAEPRPTALFCYTDRMAAGAYRAAAELGLSIPHDLSVVGFDNQELVAEALYPQLTTVQLPHYEMGAQAVAQLLALTGTSGSPPGPVAQEMLHCPLVARASVTSPPRL</sequence>
<dbReference type="SMART" id="SM00354">
    <property type="entry name" value="HTH_LACI"/>
    <property type="match status" value="1"/>
</dbReference>
<dbReference type="PROSITE" id="PS00356">
    <property type="entry name" value="HTH_LACI_1"/>
    <property type="match status" value="1"/>
</dbReference>
<evidence type="ECO:0000256" key="4">
    <source>
        <dbReference type="ARBA" id="ARBA00023163"/>
    </source>
</evidence>